<evidence type="ECO:0000313" key="1">
    <source>
        <dbReference type="EMBL" id="VDC51504.1"/>
    </source>
</evidence>
<keyword evidence="2" id="KW-1185">Reference proteome</keyword>
<organism evidence="1 2">
    <name type="scientific">Brevundimonas mediterranea</name>
    <dbReference type="NCBI Taxonomy" id="74329"/>
    <lineage>
        <taxon>Bacteria</taxon>
        <taxon>Pseudomonadati</taxon>
        <taxon>Pseudomonadota</taxon>
        <taxon>Alphaproteobacteria</taxon>
        <taxon>Caulobacterales</taxon>
        <taxon>Caulobacteraceae</taxon>
        <taxon>Brevundimonas</taxon>
    </lineage>
</organism>
<comment type="caution">
    <text evidence="1">The sequence shown here is derived from an EMBL/GenBank/DDBJ whole genome shotgun (WGS) entry which is preliminary data.</text>
</comment>
<evidence type="ECO:0000313" key="2">
    <source>
        <dbReference type="Proteomes" id="UP000289220"/>
    </source>
</evidence>
<dbReference type="EMBL" id="UXHF01000072">
    <property type="protein sequence ID" value="VDC51504.1"/>
    <property type="molecule type" value="Genomic_DNA"/>
</dbReference>
<proteinExistence type="predicted"/>
<dbReference type="SUPFAM" id="SSF52540">
    <property type="entry name" value="P-loop containing nucleoside triphosphate hydrolases"/>
    <property type="match status" value="1"/>
</dbReference>
<name>A0A7Z8Y5Z3_9CAUL</name>
<dbReference type="Proteomes" id="UP000289220">
    <property type="component" value="Unassembled WGS sequence"/>
</dbReference>
<dbReference type="InterPro" id="IPR027417">
    <property type="entry name" value="P-loop_NTPase"/>
</dbReference>
<accession>A0A7Z8Y5Z3</accession>
<sequence>MAVILGMKDTLDEDAARFDPAPLSTPLFLNSIPKGGTHLIRNILRMFVPVGQHYGREFVQIPNLAQHRHLFDPARPMMSCGHLLFSDSGVHALGAARHIVLARDPHSWVLARARFYLSDEFQQANLAHLKSGAIPADELINMMIFGIHERTPTLEDMYTHNVVAWMGTRAVLYRYEDIVAAVEDLNSKASEVFFLRLLADCGLEAVPADWRERVRVGADKRQSRTARQNLNVSSAVVLPDEISEAQKKLIEFHAPGLRALLGYA</sequence>
<protein>
    <recommendedName>
        <fullName evidence="3">Sulfotransferase domain-containing protein</fullName>
    </recommendedName>
</protein>
<dbReference type="Gene3D" id="3.40.50.300">
    <property type="entry name" value="P-loop containing nucleotide triphosphate hydrolases"/>
    <property type="match status" value="1"/>
</dbReference>
<evidence type="ECO:0008006" key="3">
    <source>
        <dbReference type="Google" id="ProtNLM"/>
    </source>
</evidence>
<dbReference type="RefSeq" id="WP_035310750.1">
    <property type="nucleotide sequence ID" value="NZ_UXHF01000072.1"/>
</dbReference>
<reference evidence="1 2" key="1">
    <citation type="submission" date="2018-11" db="EMBL/GenBank/DDBJ databases">
        <authorList>
            <person name="Peiro R."/>
            <person name="Begona"/>
            <person name="Cbmso G."/>
            <person name="Lopez M."/>
            <person name="Gonzalez S."/>
            <person name="Sacristan E."/>
            <person name="Castillo E."/>
        </authorList>
    </citation>
    <scope>NUCLEOTIDE SEQUENCE [LARGE SCALE GENOMIC DNA]</scope>
    <source>
        <strain evidence="1">Brev_genome</strain>
    </source>
</reference>
<gene>
    <name evidence="1" type="ORF">BREV_BREV_02772</name>
</gene>
<dbReference type="AlphaFoldDB" id="A0A7Z8Y5Z3"/>